<dbReference type="CDD" id="cd12922">
    <property type="entry name" value="VKOR_5"/>
    <property type="match status" value="1"/>
</dbReference>
<keyword evidence="5 10" id="KW-1133">Transmembrane helix</keyword>
<dbReference type="Proteomes" id="UP000292235">
    <property type="component" value="Chromosome"/>
</dbReference>
<dbReference type="GO" id="GO:0016020">
    <property type="term" value="C:membrane"/>
    <property type="evidence" value="ECO:0007669"/>
    <property type="project" value="UniProtKB-SubCell"/>
</dbReference>
<sequence length="214" mass="22396">MTAAPVAREAPAAAPGSGVGIISRALPWLLAVGGAVGLAASAALLIEKIRVLQDPDHVPSCSLNPVLSCGAVMDTAQAAAFGVPNPVIGVAGFAVVATAGAALLAGARFDRWFWLGLQAGTVFGVVFVHWLIFQSLYRISALCPYCMIVWAVTIPVFWYVTLHNLRAGHLRPPAAVHRPLDVLARNHTAALTLWGLAIAAAIAQAFDTYWSALL</sequence>
<accession>A0A4P6Q9S7</accession>
<dbReference type="InterPro" id="IPR012932">
    <property type="entry name" value="VKOR"/>
</dbReference>
<dbReference type="GO" id="GO:0016491">
    <property type="term" value="F:oxidoreductase activity"/>
    <property type="evidence" value="ECO:0007669"/>
    <property type="project" value="UniProtKB-KW"/>
</dbReference>
<feature type="transmembrane region" description="Helical" evidence="10">
    <location>
        <begin position="112"/>
        <end position="133"/>
    </location>
</feature>
<feature type="transmembrane region" description="Helical" evidence="10">
    <location>
        <begin position="139"/>
        <end position="162"/>
    </location>
</feature>
<keyword evidence="3 10" id="KW-0812">Transmembrane</keyword>
<gene>
    <name evidence="12" type="ORF">EKD16_22130</name>
</gene>
<keyword evidence="9" id="KW-0676">Redox-active center</keyword>
<evidence type="ECO:0000313" key="12">
    <source>
        <dbReference type="EMBL" id="QBI56179.1"/>
    </source>
</evidence>
<evidence type="ECO:0000256" key="9">
    <source>
        <dbReference type="ARBA" id="ARBA00023284"/>
    </source>
</evidence>
<evidence type="ECO:0000256" key="7">
    <source>
        <dbReference type="ARBA" id="ARBA00023136"/>
    </source>
</evidence>
<dbReference type="SMART" id="SM00756">
    <property type="entry name" value="VKc"/>
    <property type="match status" value="1"/>
</dbReference>
<evidence type="ECO:0000256" key="2">
    <source>
        <dbReference type="ARBA" id="ARBA00006214"/>
    </source>
</evidence>
<evidence type="ECO:0000256" key="4">
    <source>
        <dbReference type="ARBA" id="ARBA00022719"/>
    </source>
</evidence>
<evidence type="ECO:0000256" key="10">
    <source>
        <dbReference type="SAM" id="Phobius"/>
    </source>
</evidence>
<dbReference type="GO" id="GO:0048038">
    <property type="term" value="F:quinone binding"/>
    <property type="evidence" value="ECO:0007669"/>
    <property type="project" value="UniProtKB-KW"/>
</dbReference>
<dbReference type="EMBL" id="CP036455">
    <property type="protein sequence ID" value="QBI56179.1"/>
    <property type="molecule type" value="Genomic_DNA"/>
</dbReference>
<keyword evidence="8" id="KW-1015">Disulfide bond</keyword>
<proteinExistence type="inferred from homology"/>
<dbReference type="Gene3D" id="1.20.1440.130">
    <property type="entry name" value="VKOR domain"/>
    <property type="match status" value="1"/>
</dbReference>
<organism evidence="12 13">
    <name type="scientific">Streptomonospora litoralis</name>
    <dbReference type="NCBI Taxonomy" id="2498135"/>
    <lineage>
        <taxon>Bacteria</taxon>
        <taxon>Bacillati</taxon>
        <taxon>Actinomycetota</taxon>
        <taxon>Actinomycetes</taxon>
        <taxon>Streptosporangiales</taxon>
        <taxon>Nocardiopsidaceae</taxon>
        <taxon>Streptomonospora</taxon>
    </lineage>
</organism>
<evidence type="ECO:0000256" key="1">
    <source>
        <dbReference type="ARBA" id="ARBA00004141"/>
    </source>
</evidence>
<keyword evidence="4" id="KW-0874">Quinone</keyword>
<dbReference type="InterPro" id="IPR038354">
    <property type="entry name" value="VKOR_sf"/>
</dbReference>
<comment type="similarity">
    <text evidence="2">Belongs to the VKOR family.</text>
</comment>
<evidence type="ECO:0000256" key="6">
    <source>
        <dbReference type="ARBA" id="ARBA00023002"/>
    </source>
</evidence>
<feature type="transmembrane region" description="Helical" evidence="10">
    <location>
        <begin position="87"/>
        <end position="105"/>
    </location>
</feature>
<keyword evidence="7 10" id="KW-0472">Membrane</keyword>
<comment type="subcellular location">
    <subcellularLocation>
        <location evidence="1">Membrane</location>
        <topology evidence="1">Multi-pass membrane protein</topology>
    </subcellularLocation>
</comment>
<feature type="transmembrane region" description="Helical" evidence="10">
    <location>
        <begin position="183"/>
        <end position="206"/>
    </location>
</feature>
<reference evidence="12 13" key="1">
    <citation type="submission" date="2019-02" db="EMBL/GenBank/DDBJ databases">
        <authorList>
            <person name="Khodamoradi S."/>
            <person name="Hahnke R.L."/>
            <person name="Kaempfer P."/>
            <person name="Schumann P."/>
            <person name="Rohde M."/>
            <person name="Steinert M."/>
            <person name="Luzhetskyy A."/>
            <person name="Wink J."/>
            <person name="Ruckert C."/>
        </authorList>
    </citation>
    <scope>NUCLEOTIDE SEQUENCE [LARGE SCALE GENOMIC DNA]</scope>
    <source>
        <strain evidence="12 13">M2</strain>
    </source>
</reference>
<dbReference type="OrthoDB" id="9783799at2"/>
<evidence type="ECO:0000259" key="11">
    <source>
        <dbReference type="SMART" id="SM00756"/>
    </source>
</evidence>
<protein>
    <submittedName>
        <fullName evidence="12">Vitamin K epoxide reductase family protein</fullName>
    </submittedName>
</protein>
<dbReference type="InterPro" id="IPR041714">
    <property type="entry name" value="VKOR_Actinobacteria"/>
</dbReference>
<keyword evidence="13" id="KW-1185">Reference proteome</keyword>
<feature type="transmembrane region" description="Helical" evidence="10">
    <location>
        <begin position="25"/>
        <end position="46"/>
    </location>
</feature>
<dbReference type="KEGG" id="strr:EKD16_22130"/>
<dbReference type="AlphaFoldDB" id="A0A4P6Q9S7"/>
<evidence type="ECO:0000313" key="13">
    <source>
        <dbReference type="Proteomes" id="UP000292235"/>
    </source>
</evidence>
<evidence type="ECO:0000256" key="3">
    <source>
        <dbReference type="ARBA" id="ARBA00022692"/>
    </source>
</evidence>
<dbReference type="RefSeq" id="WP_131100878.1">
    <property type="nucleotide sequence ID" value="NZ_CP036455.1"/>
</dbReference>
<evidence type="ECO:0000256" key="8">
    <source>
        <dbReference type="ARBA" id="ARBA00023157"/>
    </source>
</evidence>
<feature type="domain" description="Vitamin K epoxide reductase" evidence="11">
    <location>
        <begin position="23"/>
        <end position="164"/>
    </location>
</feature>
<dbReference type="Pfam" id="PF07884">
    <property type="entry name" value="VKOR"/>
    <property type="match status" value="1"/>
</dbReference>
<keyword evidence="6" id="KW-0560">Oxidoreductase</keyword>
<name>A0A4P6Q9S7_9ACTN</name>
<evidence type="ECO:0000256" key="5">
    <source>
        <dbReference type="ARBA" id="ARBA00022989"/>
    </source>
</evidence>